<evidence type="ECO:0000256" key="3">
    <source>
        <dbReference type="ARBA" id="ARBA00023082"/>
    </source>
</evidence>
<dbReference type="EMBL" id="FNGM01000001">
    <property type="protein sequence ID" value="SDL10218.1"/>
    <property type="molecule type" value="Genomic_DNA"/>
</dbReference>
<dbReference type="Pfam" id="PF08281">
    <property type="entry name" value="Sigma70_r4_2"/>
    <property type="match status" value="1"/>
</dbReference>
<dbReference type="InterPro" id="IPR013325">
    <property type="entry name" value="RNA_pol_sigma_r2"/>
</dbReference>
<gene>
    <name evidence="8" type="ORF">AML91_27785</name>
    <name evidence="9" type="ORF">SAMN05216191_101783</name>
</gene>
<evidence type="ECO:0000313" key="11">
    <source>
        <dbReference type="Proteomes" id="UP000182783"/>
    </source>
</evidence>
<dbReference type="GO" id="GO:0003677">
    <property type="term" value="F:DNA binding"/>
    <property type="evidence" value="ECO:0007669"/>
    <property type="project" value="UniProtKB-KW"/>
</dbReference>
<dbReference type="GO" id="GO:0016987">
    <property type="term" value="F:sigma factor activity"/>
    <property type="evidence" value="ECO:0007669"/>
    <property type="project" value="UniProtKB-KW"/>
</dbReference>
<dbReference type="CDD" id="cd06171">
    <property type="entry name" value="Sigma70_r4"/>
    <property type="match status" value="1"/>
</dbReference>
<dbReference type="PANTHER" id="PTHR43133">
    <property type="entry name" value="RNA POLYMERASE ECF-TYPE SIGMA FACTO"/>
    <property type="match status" value="1"/>
</dbReference>
<comment type="similarity">
    <text evidence="1">Belongs to the sigma-70 factor family. ECF subfamily.</text>
</comment>
<evidence type="ECO:0000313" key="9">
    <source>
        <dbReference type="EMBL" id="SDL10218.1"/>
    </source>
</evidence>
<feature type="domain" description="RNA polymerase sigma factor 70 region 4 type 2" evidence="7">
    <location>
        <begin position="102"/>
        <end position="151"/>
    </location>
</feature>
<evidence type="ECO:0000256" key="5">
    <source>
        <dbReference type="ARBA" id="ARBA00023163"/>
    </source>
</evidence>
<dbReference type="SUPFAM" id="SSF88946">
    <property type="entry name" value="Sigma2 domain of RNA polymerase sigma factors"/>
    <property type="match status" value="1"/>
</dbReference>
<dbReference type="InterPro" id="IPR039425">
    <property type="entry name" value="RNA_pol_sigma-70-like"/>
</dbReference>
<dbReference type="Proteomes" id="UP000070252">
    <property type="component" value="Unassembled WGS sequence"/>
</dbReference>
<dbReference type="Pfam" id="PF04542">
    <property type="entry name" value="Sigma70_r2"/>
    <property type="match status" value="1"/>
</dbReference>
<name>A0A1G9HB29_9BACL</name>
<dbReference type="AlphaFoldDB" id="A0A1G9HB29"/>
<accession>A0A1G9HB29</accession>
<evidence type="ECO:0000256" key="4">
    <source>
        <dbReference type="ARBA" id="ARBA00023125"/>
    </source>
</evidence>
<dbReference type="OrthoDB" id="9795666at2"/>
<keyword evidence="4" id="KW-0238">DNA-binding</keyword>
<proteinExistence type="inferred from homology"/>
<dbReference type="NCBIfam" id="TIGR02937">
    <property type="entry name" value="sigma70-ECF"/>
    <property type="match status" value="1"/>
</dbReference>
<reference evidence="8 10" key="1">
    <citation type="submission" date="2015-08" db="EMBL/GenBank/DDBJ databases">
        <title>Genome of Paenibacillus jilunlii.</title>
        <authorList>
            <person name="Sant'Anna F.H."/>
            <person name="Ambrosini A."/>
            <person name="Souza R."/>
            <person name="Bach E."/>
            <person name="Fernandes G."/>
            <person name="Balsanelli E."/>
            <person name="Baura V.A."/>
            <person name="Pedrosa F.O."/>
            <person name="Souza E.M."/>
            <person name="Passaglia L."/>
        </authorList>
    </citation>
    <scope>NUCLEOTIDE SEQUENCE [LARGE SCALE GENOMIC DNA]</scope>
    <source>
        <strain evidence="8 10">DSM 23019</strain>
    </source>
</reference>
<sequence>MADVEQIYEQYFQDVYLFALSLSRDQQIAEEITQETFVKAVKNIDQFKGNCKISVWLCQIAKNTYFKYMDKQKRFDLGNPQEKTQGNSLSMEQKLIDKTEALRIHKLLHSLKEPYKEVFTLRVFGELSFEHISEVFGRTESWARVTFHRARNIIQDLLMEENR</sequence>
<reference evidence="9 11" key="2">
    <citation type="submission" date="2016-10" db="EMBL/GenBank/DDBJ databases">
        <authorList>
            <person name="de Groot N.N."/>
        </authorList>
    </citation>
    <scope>NUCLEOTIDE SEQUENCE [LARGE SCALE GENOMIC DNA]</scope>
    <source>
        <strain evidence="9 11">CGMCC 1.10239</strain>
    </source>
</reference>
<keyword evidence="2" id="KW-0805">Transcription regulation</keyword>
<dbReference type="EMBL" id="LIPY01000124">
    <property type="protein sequence ID" value="KWX69610.1"/>
    <property type="molecule type" value="Genomic_DNA"/>
</dbReference>
<dbReference type="InterPro" id="IPR007627">
    <property type="entry name" value="RNA_pol_sigma70_r2"/>
</dbReference>
<evidence type="ECO:0000313" key="10">
    <source>
        <dbReference type="Proteomes" id="UP000070252"/>
    </source>
</evidence>
<dbReference type="RefSeq" id="WP_062527862.1">
    <property type="nucleotide sequence ID" value="NZ_CP048429.1"/>
</dbReference>
<dbReference type="InterPro" id="IPR014284">
    <property type="entry name" value="RNA_pol_sigma-70_dom"/>
</dbReference>
<keyword evidence="10" id="KW-1185">Reference proteome</keyword>
<evidence type="ECO:0000256" key="2">
    <source>
        <dbReference type="ARBA" id="ARBA00023015"/>
    </source>
</evidence>
<evidence type="ECO:0000259" key="7">
    <source>
        <dbReference type="Pfam" id="PF08281"/>
    </source>
</evidence>
<evidence type="ECO:0000313" key="8">
    <source>
        <dbReference type="EMBL" id="KWX69610.1"/>
    </source>
</evidence>
<protein>
    <submittedName>
        <fullName evidence="9">RNA polymerase sigma-70 factor, ECF subfamily</fullName>
    </submittedName>
    <submittedName>
        <fullName evidence="8">RNA polymerase subunit sigma</fullName>
    </submittedName>
</protein>
<dbReference type="InterPro" id="IPR013249">
    <property type="entry name" value="RNA_pol_sigma70_r4_t2"/>
</dbReference>
<keyword evidence="5" id="KW-0804">Transcription</keyword>
<dbReference type="GO" id="GO:0006352">
    <property type="term" value="P:DNA-templated transcription initiation"/>
    <property type="evidence" value="ECO:0007669"/>
    <property type="project" value="InterPro"/>
</dbReference>
<organism evidence="9 11">
    <name type="scientific">Paenibacillus jilunlii</name>
    <dbReference type="NCBI Taxonomy" id="682956"/>
    <lineage>
        <taxon>Bacteria</taxon>
        <taxon>Bacillati</taxon>
        <taxon>Bacillota</taxon>
        <taxon>Bacilli</taxon>
        <taxon>Bacillales</taxon>
        <taxon>Paenibacillaceae</taxon>
        <taxon>Paenibacillus</taxon>
    </lineage>
</organism>
<dbReference type="InterPro" id="IPR013324">
    <property type="entry name" value="RNA_pol_sigma_r3/r4-like"/>
</dbReference>
<dbReference type="PANTHER" id="PTHR43133:SF52">
    <property type="entry name" value="ECF RNA POLYMERASE SIGMA FACTOR SIGL"/>
    <property type="match status" value="1"/>
</dbReference>
<keyword evidence="3" id="KW-0731">Sigma factor</keyword>
<evidence type="ECO:0000256" key="1">
    <source>
        <dbReference type="ARBA" id="ARBA00010641"/>
    </source>
</evidence>
<dbReference type="Gene3D" id="1.10.1740.10">
    <property type="match status" value="1"/>
</dbReference>
<dbReference type="Gene3D" id="1.10.10.10">
    <property type="entry name" value="Winged helix-like DNA-binding domain superfamily/Winged helix DNA-binding domain"/>
    <property type="match status" value="1"/>
</dbReference>
<evidence type="ECO:0000259" key="6">
    <source>
        <dbReference type="Pfam" id="PF04542"/>
    </source>
</evidence>
<dbReference type="SUPFAM" id="SSF88659">
    <property type="entry name" value="Sigma3 and sigma4 domains of RNA polymerase sigma factors"/>
    <property type="match status" value="1"/>
</dbReference>
<dbReference type="Proteomes" id="UP000182783">
    <property type="component" value="Unassembled WGS sequence"/>
</dbReference>
<dbReference type="InterPro" id="IPR036388">
    <property type="entry name" value="WH-like_DNA-bd_sf"/>
</dbReference>
<feature type="domain" description="RNA polymerase sigma-70 region 2" evidence="6">
    <location>
        <begin position="7"/>
        <end position="74"/>
    </location>
</feature>